<dbReference type="Pfam" id="PF03548">
    <property type="entry name" value="LolA"/>
    <property type="match status" value="1"/>
</dbReference>
<dbReference type="EMBL" id="CADCWB010000024">
    <property type="protein sequence ID" value="CAA9504753.1"/>
    <property type="molecule type" value="Genomic_DNA"/>
</dbReference>
<dbReference type="InterPro" id="IPR004564">
    <property type="entry name" value="OM_lipoprot_carrier_LolA-like"/>
</dbReference>
<organism evidence="3">
    <name type="scientific">uncultured Sphingomonas sp</name>
    <dbReference type="NCBI Taxonomy" id="158754"/>
    <lineage>
        <taxon>Bacteria</taxon>
        <taxon>Pseudomonadati</taxon>
        <taxon>Pseudomonadota</taxon>
        <taxon>Alphaproteobacteria</taxon>
        <taxon>Sphingomonadales</taxon>
        <taxon>Sphingomonadaceae</taxon>
        <taxon>Sphingomonas</taxon>
        <taxon>environmental samples</taxon>
    </lineage>
</organism>
<reference evidence="3" key="1">
    <citation type="submission" date="2020-02" db="EMBL/GenBank/DDBJ databases">
        <authorList>
            <person name="Meier V. D."/>
        </authorList>
    </citation>
    <scope>NUCLEOTIDE SEQUENCE</scope>
    <source>
        <strain evidence="3">AVDCRST_MAG62</strain>
    </source>
</reference>
<feature type="signal peptide" evidence="2">
    <location>
        <begin position="1"/>
        <end position="26"/>
    </location>
</feature>
<dbReference type="InterPro" id="IPR029046">
    <property type="entry name" value="LolA/LolB/LppX"/>
</dbReference>
<evidence type="ECO:0000256" key="1">
    <source>
        <dbReference type="ARBA" id="ARBA00022729"/>
    </source>
</evidence>
<name>A0A6J4STH7_9SPHN</name>
<dbReference type="PANTHER" id="PTHR35869:SF1">
    <property type="entry name" value="OUTER-MEMBRANE LIPOPROTEIN CARRIER PROTEIN"/>
    <property type="match status" value="1"/>
</dbReference>
<feature type="chain" id="PRO_5026904864" evidence="2">
    <location>
        <begin position="27"/>
        <end position="205"/>
    </location>
</feature>
<proteinExistence type="predicted"/>
<gene>
    <name evidence="3" type="ORF">AVDCRST_MAG62-170</name>
</gene>
<sequence>MKRFLTLALAAAPVTLTALAPAPLLAQTTQLAQVQQHLRAVGTMTADFSQTDRRGQTLSGELLLKRPGKIRFQYGRNVPMLVVANGKHLTMVDYQVKQVQSWPIANSPLSVLLNPNQDLSRFAKVVPNTDPRIVMVEARDSKRPEFGRITMAFAKVPSAPAGLMLQGWNMVDAQNNRTTVKLSNQRFNVAIADSSFRYVDPRKKR</sequence>
<keyword evidence="1 2" id="KW-0732">Signal</keyword>
<evidence type="ECO:0000313" key="3">
    <source>
        <dbReference type="EMBL" id="CAA9504753.1"/>
    </source>
</evidence>
<dbReference type="Gene3D" id="2.50.20.10">
    <property type="entry name" value="Lipoprotein localisation LolA/LolB/LppX"/>
    <property type="match status" value="1"/>
</dbReference>
<protein>
    <submittedName>
        <fullName evidence="3">Outer membrane lipoprotein carrier protein LolA</fullName>
    </submittedName>
</protein>
<accession>A0A6J4STH7</accession>
<dbReference type="SUPFAM" id="SSF89392">
    <property type="entry name" value="Prokaryotic lipoproteins and lipoprotein localization factors"/>
    <property type="match status" value="1"/>
</dbReference>
<dbReference type="PANTHER" id="PTHR35869">
    <property type="entry name" value="OUTER-MEMBRANE LIPOPROTEIN CARRIER PROTEIN"/>
    <property type="match status" value="1"/>
</dbReference>
<dbReference type="AlphaFoldDB" id="A0A6J4STH7"/>
<keyword evidence="3" id="KW-0449">Lipoprotein</keyword>
<evidence type="ECO:0000256" key="2">
    <source>
        <dbReference type="SAM" id="SignalP"/>
    </source>
</evidence>
<dbReference type="CDD" id="cd16325">
    <property type="entry name" value="LolA"/>
    <property type="match status" value="1"/>
</dbReference>